<gene>
    <name evidence="2" type="primary">SACS</name>
    <name evidence="2" type="ORF">LARI1_G004000</name>
</gene>
<protein>
    <submittedName>
        <fullName evidence="2">Sacsin</fullName>
    </submittedName>
</protein>
<keyword evidence="3" id="KW-1185">Reference proteome</keyword>
<dbReference type="PANTHER" id="PTHR15600">
    <property type="entry name" value="SACSIN"/>
    <property type="match status" value="1"/>
</dbReference>
<comment type="caution">
    <text evidence="2">The sequence shown here is derived from an EMBL/GenBank/DDBJ whole genome shotgun (WGS) entry which is preliminary data.</text>
</comment>
<feature type="domain" description="BTB" evidence="1">
    <location>
        <begin position="2562"/>
        <end position="2634"/>
    </location>
</feature>
<dbReference type="InterPro" id="IPR036890">
    <property type="entry name" value="HATPase_C_sf"/>
</dbReference>
<dbReference type="CDD" id="cd18186">
    <property type="entry name" value="BTB_POZ_ZBTB_KLHL-like"/>
    <property type="match status" value="1"/>
</dbReference>
<dbReference type="InterPro" id="IPR011333">
    <property type="entry name" value="SKP1/BTB/POZ_sf"/>
</dbReference>
<dbReference type="InterPro" id="IPR058210">
    <property type="entry name" value="SACS/Nov_dom"/>
</dbReference>
<dbReference type="GO" id="GO:0030544">
    <property type="term" value="F:Hsp70 protein binding"/>
    <property type="evidence" value="ECO:0007669"/>
    <property type="project" value="TreeGrafter"/>
</dbReference>
<dbReference type="Pfam" id="PF25794">
    <property type="entry name" value="SACS"/>
    <property type="match status" value="2"/>
</dbReference>
<dbReference type="PROSITE" id="PS50097">
    <property type="entry name" value="BTB"/>
    <property type="match status" value="1"/>
</dbReference>
<dbReference type="InterPro" id="IPR052972">
    <property type="entry name" value="Sacsin_chaperone_reg"/>
</dbReference>
<dbReference type="PANTHER" id="PTHR15600:SF42">
    <property type="entry name" value="SACSIN"/>
    <property type="match status" value="1"/>
</dbReference>
<dbReference type="OrthoDB" id="1262810at2759"/>
<dbReference type="SUPFAM" id="SSF55874">
    <property type="entry name" value="ATPase domain of HSP90 chaperone/DNA topoisomerase II/histidine kinase"/>
    <property type="match status" value="2"/>
</dbReference>
<sequence>MAPQPIGHNAQVQPITTTLRNICRDYPAGGTVLRELLQNADDAGATEVRFVLDERSHPTNELLHDLLGQYQGPALLAYNNAQFTDKDFTSLAHIGDSGKINDGRTTGKFGRGFNSVYNWTDSPSIVSRDRILILDPHYEWSEGKSMGGPIYNFVHDHEDPAIKNTMAAYQRVMGRFDQALEGTIIRIPLRNPDQALKSKISSRTTTVKEMAEILKTFAADFADHGLLFMRNVEKLELGSSGSSIMIEMTDNDVLRSHKSQVNDAVKYALKDPSYSFDLSFQVSIETKTATESKQSAFVVHHSINGGLMDGSLRDWAVTQNLLPWVAVAAPLPLKSTQTVNGSLFTVLPLPIESRQPVHIHGMFSLSPDRARLHHLSDRGIQDQDPAKWNGFLFKHLVPIAWTHVLNHLAVLHPDQPAFERWPQNIDGTRDHLNNALEDILSVIERELLPLWPSDVGYVSAKDGLLYTGVSDASLREALREAGAPVVYVPEQLQQKAQRLFKGRILGPSMLCQFLRTVSVNFKLWSDLTKHRIAEYLLTEPGFNDYGGLPLFPYMDGSHHSVDDGITFIHKDGFEKSLFKLQKSQNLDLEKFSKATQVFLKQGCEDSSIHPSICFYSADSIGDYCKSTVFRELPQDQDAVVLTQEAATFVSEVWTWMSMRDIDILDTKVSFLWLLPLSNGRHRKIKPGASASQVYIAPEGVLGDLMRKLDSKSSNKPLPLLDTRPAGLVPQSVSFLLRNKNAMSTLFIKDGSSLVSFVQWLHQTFPMLDGVADKDRHLIAKLIMSDLSKVLTSAERETVFGILRKLKIFQRVSWTLEKSKMKSILTWTNLIACKESFGLLDGVIPVPEIEGVQFIFAKESSLSQQLFETLGLRCYNTVELIQNHIIPHWSSQKSKDWTPASKEQLAEFILQQFSCLSLATQKKLQTLPMVPVAKLDGKETCEFACARELIDPSVLQLTELCFHDEGILPKKKFFDKFKVALKGCGLKIAVDKDVVQHRINCYAGSKYPFEEIRQRAHKLLQSEITWTSPPNKQEYSELRHLKWLPTVDLNDTRSLRASNECRSRRDRTLVNSQLPILDISISKEWQERLGWENALSSQILMLQLKYGITKKEKSIVDAVLSYISRSKLTEPLTNDLMNLECVFDTSGSFILPSQAFRPSKQSIPGYERLQPYLANVDRNFWKVHEDLLLNIGVRDQLQLIDLIHVQTLLESKPVLDDADLAVAIEILKFACKFPRESLTALKVVDESRVFQPIHDINYNDLGLLKAKQKVHLAHPDIPRNTIHSLGIESLRERLVKGMLEIEDVDDEDEFDQRESVTTRISDTLDRYPVKTTFREYLANADDVQGTSEVSWLLDPRSHSCKNLLTPEMGIFQGPALLVHNNGVFSDNDFKGFKNVGEGSKSQDKEKIGQFGRGSQTMYHWTDVPMILSGKFLLILDPRQEVLPKNQIKGKRKPGVKLELSKLREACGDQLAPFQDLWGYDRSQDSYPGTIFRFPLRAAKAKSVLRTNSKDLSISEVSRLMNNYFDEARVSLLFLRQIKSIDFSIQGDPDSGWSVTRLASVDEDAKSFSEPVICKFTKNGASAVAGRDRWWVCIEDLLPEVDRLPKTSKRAMKNVECGLAALLSCKSDDAAMPMPSKPLERRMFNTLPLPISSDLPVHVHATFLLSGDRQSISVDEDGAESHGAQWNRYLLQDALPKLYMSFLDDVGQQVRQEVFNFWPQEQPPKRSCAELLYTSFWEQLPSSSSRIFPKAQPAMVISQRRAAQLFDIRQAVFDFLPKGSSDILAPLLISLEANLVRQVPAEVARRLKELPNLKVNSITGSTLRQLLKSAHANECLLKEMNANPRTWEVLVDRLLPADADLEDLDDCHIIPLADGSLAPLQLVGSADTQPSIYYLVSEKELELFDFAKKYLVPSKAGLKLERIVRSEKFNLVTLGLCHVKRLLAMKTAVLSPNPDADSWLTAFWQWWDSRRKGDIVDYSPEIDNYDVGVFRASLNGTDIYATPMEFYALPAIVEPCKEEHQNLCGCIPELYRFDPKWMPTSMASTQTSFHARDSFYRLIRALRMITTSSKPAIETFFRTRLDVSHLEILRGLVISHVVARISEHESEDFQGVLAYLKSIPLWPSFHHSSKAEFISANDALVAINAHLVVPWMWERHRFVDPEFVKVQQNQDCLAKLGVMKLRTEPVLLNYVLPLPQTLDKTNREFFSKFIGAISDVSLSEQALMILRRTKIGVDGNIEMRTPSELYDHTDSLFISSFRNQHNAKFLHDRLQSNRLFWLKLGLRSRVDKVIQGEHYLECVKEMSLRLNAADPTIDTELKNDTQVVLAALAASDSTTRAFDSADWAAISVQPVFETFTGFGHEPLYRRGTMGSVAAKKRLLCLSEVISYEHVAVCWSQTSFVIHEPTREVLSNVSSKGQPKIQMVWQHLLHLKSLAPQLPAFQLSDYLADLHRTYEELQNRIDESKASYDPNNSAVWLNINSSDHLHVRMEELQSAWYGVENLALSISYDSGNVKAVRPSLLPYEKLLRALGCNIINRPITTLPDRKPGRSLAKLLQDKREKGELTDITCCTEGQSIKAHRIVLAAMSKKCSVQFSWQGAKEDIITYDKITDPDTFLSYRTLSTMIKFAYEAKIDWEEMQVLPTDNAGVITEKLDLLLDLHQGADCWDMAELRSQVEELLLKGDYQFISLDNVIELKERARRAGAKLFKKACKDFLKANRAAVERAHESNL</sequence>
<dbReference type="NCBIfam" id="NF047352">
    <property type="entry name" value="P_loop_sacsin"/>
    <property type="match status" value="1"/>
</dbReference>
<reference evidence="2 3" key="1">
    <citation type="submission" date="2018-05" db="EMBL/GenBank/DDBJ databases">
        <title>Whole genome sequencing for identification of molecular markers to develop diagnostic detection tools for the regulated plant pathogen Lachnellula willkommii.</title>
        <authorList>
            <person name="Giroux E."/>
            <person name="Bilodeau G."/>
        </authorList>
    </citation>
    <scope>NUCLEOTIDE SEQUENCE [LARGE SCALE GENOMIC DNA]</scope>
    <source>
        <strain evidence="2 3">CBS 203.66</strain>
    </source>
</reference>
<dbReference type="Gene3D" id="3.30.710.10">
    <property type="entry name" value="Potassium Channel Kv1.1, Chain A"/>
    <property type="match status" value="1"/>
</dbReference>
<dbReference type="Gene3D" id="3.30.565.10">
    <property type="entry name" value="Histidine kinase-like ATPase, C-terminal domain"/>
    <property type="match status" value="1"/>
</dbReference>
<accession>A0A8T9BKK8</accession>
<dbReference type="InterPro" id="IPR000210">
    <property type="entry name" value="BTB/POZ_dom"/>
</dbReference>
<evidence type="ECO:0000313" key="3">
    <source>
        <dbReference type="Proteomes" id="UP000469559"/>
    </source>
</evidence>
<name>A0A8T9BKK8_9HELO</name>
<organism evidence="2 3">
    <name type="scientific">Lachnellula arida</name>
    <dbReference type="NCBI Taxonomy" id="1316785"/>
    <lineage>
        <taxon>Eukaryota</taxon>
        <taxon>Fungi</taxon>
        <taxon>Dikarya</taxon>
        <taxon>Ascomycota</taxon>
        <taxon>Pezizomycotina</taxon>
        <taxon>Leotiomycetes</taxon>
        <taxon>Helotiales</taxon>
        <taxon>Lachnaceae</taxon>
        <taxon>Lachnellula</taxon>
    </lineage>
</organism>
<dbReference type="SUPFAM" id="SSF54695">
    <property type="entry name" value="POZ domain"/>
    <property type="match status" value="1"/>
</dbReference>
<dbReference type="Pfam" id="PF00651">
    <property type="entry name" value="BTB"/>
    <property type="match status" value="1"/>
</dbReference>
<evidence type="ECO:0000259" key="1">
    <source>
        <dbReference type="PROSITE" id="PS50097"/>
    </source>
</evidence>
<evidence type="ECO:0000313" key="2">
    <source>
        <dbReference type="EMBL" id="TVY18869.1"/>
    </source>
</evidence>
<dbReference type="EMBL" id="QGMF01000141">
    <property type="protein sequence ID" value="TVY18869.1"/>
    <property type="molecule type" value="Genomic_DNA"/>
</dbReference>
<proteinExistence type="predicted"/>
<dbReference type="Proteomes" id="UP000469559">
    <property type="component" value="Unassembled WGS sequence"/>
</dbReference>